<dbReference type="EMBL" id="AJIL01000078">
    <property type="protein sequence ID" value="KNE96716.1"/>
    <property type="molecule type" value="Genomic_DNA"/>
</dbReference>
<proteinExistence type="predicted"/>
<dbReference type="OrthoDB" id="2518151at2759"/>
<evidence type="ECO:0000313" key="2">
    <source>
        <dbReference type="Proteomes" id="UP000054564"/>
    </source>
</evidence>
<dbReference type="AlphaFoldDB" id="A0A0L0VBX9"/>
<evidence type="ECO:0000313" key="1">
    <source>
        <dbReference type="EMBL" id="KNE96716.1"/>
    </source>
</evidence>
<sequence>MTNKLDQVCTLLRGLNLTPKRFMIALSEEDDNNAAVSQHYCRTERGWDSTERLILCFKTRATEIVCAQKPQSGMAPGGSYYNLSTLADGFFSKAAQVAWNKELTNSSDKLADLDGSVLKRSRNPAVRRTNWVQTMAQTVCSMLAFGGNHHHNRMQLRNALMFLSGSVTERVSSYLNYIGLCSSRWTAHATLKALSKEAEEKLKA</sequence>
<accession>A0A0L0VBX9</accession>
<dbReference type="Proteomes" id="UP000054564">
    <property type="component" value="Unassembled WGS sequence"/>
</dbReference>
<dbReference type="STRING" id="1165861.A0A0L0VBX9"/>
<reference evidence="2" key="1">
    <citation type="submission" date="2014-03" db="EMBL/GenBank/DDBJ databases">
        <title>The Genome Sequence of Puccinia striiformis f. sp. tritici PST-78.</title>
        <authorList>
            <consortium name="The Broad Institute Genome Sequencing Platform"/>
            <person name="Cuomo C."/>
            <person name="Hulbert S."/>
            <person name="Chen X."/>
            <person name="Walker B."/>
            <person name="Young S.K."/>
            <person name="Zeng Q."/>
            <person name="Gargeya S."/>
            <person name="Fitzgerald M."/>
            <person name="Haas B."/>
            <person name="Abouelleil A."/>
            <person name="Alvarado L."/>
            <person name="Arachchi H.M."/>
            <person name="Berlin A.M."/>
            <person name="Chapman S.B."/>
            <person name="Goldberg J."/>
            <person name="Griggs A."/>
            <person name="Gujja S."/>
            <person name="Hansen M."/>
            <person name="Howarth C."/>
            <person name="Imamovic A."/>
            <person name="Larimer J."/>
            <person name="McCowan C."/>
            <person name="Montmayeur A."/>
            <person name="Murphy C."/>
            <person name="Neiman D."/>
            <person name="Pearson M."/>
            <person name="Priest M."/>
            <person name="Roberts A."/>
            <person name="Saif S."/>
            <person name="Shea T."/>
            <person name="Sisk P."/>
            <person name="Sykes S."/>
            <person name="Wortman J."/>
            <person name="Nusbaum C."/>
            <person name="Birren B."/>
        </authorList>
    </citation>
    <scope>NUCLEOTIDE SEQUENCE [LARGE SCALE GENOMIC DNA]</scope>
    <source>
        <strain evidence="2">race PST-78</strain>
    </source>
</reference>
<comment type="caution">
    <text evidence="1">The sequence shown here is derived from an EMBL/GenBank/DDBJ whole genome shotgun (WGS) entry which is preliminary data.</text>
</comment>
<keyword evidence="2" id="KW-1185">Reference proteome</keyword>
<protein>
    <submittedName>
        <fullName evidence="1">Uncharacterized protein</fullName>
    </submittedName>
</protein>
<name>A0A0L0VBX9_9BASI</name>
<organism evidence="1 2">
    <name type="scientific">Puccinia striiformis f. sp. tritici PST-78</name>
    <dbReference type="NCBI Taxonomy" id="1165861"/>
    <lineage>
        <taxon>Eukaryota</taxon>
        <taxon>Fungi</taxon>
        <taxon>Dikarya</taxon>
        <taxon>Basidiomycota</taxon>
        <taxon>Pucciniomycotina</taxon>
        <taxon>Pucciniomycetes</taxon>
        <taxon>Pucciniales</taxon>
        <taxon>Pucciniaceae</taxon>
        <taxon>Puccinia</taxon>
    </lineage>
</organism>
<gene>
    <name evidence="1" type="ORF">PSTG_09987</name>
</gene>